<evidence type="ECO:0000313" key="1">
    <source>
        <dbReference type="EMBL" id="CAD9124347.1"/>
    </source>
</evidence>
<accession>A0A7S1M841</accession>
<reference evidence="1" key="1">
    <citation type="submission" date="2021-01" db="EMBL/GenBank/DDBJ databases">
        <authorList>
            <person name="Corre E."/>
            <person name="Pelletier E."/>
            <person name="Niang G."/>
            <person name="Scheremetjew M."/>
            <person name="Finn R."/>
            <person name="Kale V."/>
            <person name="Holt S."/>
            <person name="Cochrane G."/>
            <person name="Meng A."/>
            <person name="Brown T."/>
            <person name="Cohen L."/>
        </authorList>
    </citation>
    <scope>NUCLEOTIDE SEQUENCE</scope>
    <source>
        <strain evidence="1">OF101</strain>
    </source>
</reference>
<proteinExistence type="predicted"/>
<gene>
    <name evidence="1" type="ORF">ACAT0790_LOCUS18907</name>
</gene>
<name>A0A7S1M841_ALECA</name>
<dbReference type="EMBL" id="HBGE01031306">
    <property type="protein sequence ID" value="CAD9124347.1"/>
    <property type="molecule type" value="Transcribed_RNA"/>
</dbReference>
<sequence>MENAYYEIDNILAGTLIYSEAKTACYACDDTCHVHHDAMLHGFPALVFPTSSCPLGNDFTMTSNLADFHRVPLIMRLHTNTDTTLKREDGSNVYKLNVKVWI</sequence>
<dbReference type="AlphaFoldDB" id="A0A7S1M841"/>
<organism evidence="1">
    <name type="scientific">Alexandrium catenella</name>
    <name type="common">Red tide dinoflagellate</name>
    <name type="synonym">Gonyaulax catenella</name>
    <dbReference type="NCBI Taxonomy" id="2925"/>
    <lineage>
        <taxon>Eukaryota</taxon>
        <taxon>Sar</taxon>
        <taxon>Alveolata</taxon>
        <taxon>Dinophyceae</taxon>
        <taxon>Gonyaulacales</taxon>
        <taxon>Pyrocystaceae</taxon>
        <taxon>Alexandrium</taxon>
    </lineage>
</organism>
<protein>
    <submittedName>
        <fullName evidence="1">Uncharacterized protein</fullName>
    </submittedName>
</protein>